<dbReference type="Proteomes" id="UP000812966">
    <property type="component" value="Unassembled WGS sequence"/>
</dbReference>
<gene>
    <name evidence="11" type="ORF">FFLO_02763</name>
</gene>
<evidence type="ECO:0000259" key="10">
    <source>
        <dbReference type="Pfam" id="PF03315"/>
    </source>
</evidence>
<dbReference type="GO" id="GO:0003941">
    <property type="term" value="F:L-serine ammonia-lyase activity"/>
    <property type="evidence" value="ECO:0007669"/>
    <property type="project" value="InterPro"/>
</dbReference>
<evidence type="ECO:0000256" key="7">
    <source>
        <dbReference type="ARBA" id="ARBA00023014"/>
    </source>
</evidence>
<keyword evidence="6" id="KW-0408">Iron</keyword>
<evidence type="ECO:0000256" key="2">
    <source>
        <dbReference type="ARBA" id="ARBA00004742"/>
    </source>
</evidence>
<dbReference type="InterPro" id="IPR004644">
    <property type="entry name" value="Fe-S_L-Ser_mono"/>
</dbReference>
<dbReference type="PANTHER" id="PTHR30182:SF1">
    <property type="entry name" value="L-SERINE DEHYDRATASE 1"/>
    <property type="match status" value="1"/>
</dbReference>
<evidence type="ECO:0008006" key="13">
    <source>
        <dbReference type="Google" id="ProtNLM"/>
    </source>
</evidence>
<dbReference type="AlphaFoldDB" id="A0A8K0JMD0"/>
<dbReference type="InterPro" id="IPR029009">
    <property type="entry name" value="ASB_dom_sf"/>
</dbReference>
<accession>A0A8K0JMD0</accession>
<dbReference type="Pfam" id="PF03313">
    <property type="entry name" value="SDH_alpha"/>
    <property type="match status" value="1"/>
</dbReference>
<evidence type="ECO:0000256" key="5">
    <source>
        <dbReference type="ARBA" id="ARBA00022723"/>
    </source>
</evidence>
<keyword evidence="7" id="KW-0411">Iron-sulfur</keyword>
<dbReference type="SUPFAM" id="SSF143548">
    <property type="entry name" value="Serine metabolism enzymes domain"/>
    <property type="match status" value="1"/>
</dbReference>
<evidence type="ECO:0000313" key="12">
    <source>
        <dbReference type="Proteomes" id="UP000812966"/>
    </source>
</evidence>
<dbReference type="GO" id="GO:0006094">
    <property type="term" value="P:gluconeogenesis"/>
    <property type="evidence" value="ECO:0007669"/>
    <property type="project" value="UniProtKB-KW"/>
</dbReference>
<dbReference type="Pfam" id="PF03315">
    <property type="entry name" value="SDH_beta"/>
    <property type="match status" value="1"/>
</dbReference>
<organism evidence="11 12">
    <name type="scientific">Filobasidium floriforme</name>
    <dbReference type="NCBI Taxonomy" id="5210"/>
    <lineage>
        <taxon>Eukaryota</taxon>
        <taxon>Fungi</taxon>
        <taxon>Dikarya</taxon>
        <taxon>Basidiomycota</taxon>
        <taxon>Agaricomycotina</taxon>
        <taxon>Tremellomycetes</taxon>
        <taxon>Filobasidiales</taxon>
        <taxon>Filobasidiaceae</taxon>
        <taxon>Filobasidium</taxon>
    </lineage>
</organism>
<protein>
    <recommendedName>
        <fullName evidence="13">L-serine ammonia-lyase</fullName>
    </recommendedName>
</protein>
<comment type="pathway">
    <text evidence="2">Carbohydrate biosynthesis; gluconeogenesis.</text>
</comment>
<name>A0A8K0JMD0_9TREE</name>
<dbReference type="InterPro" id="IPR005131">
    <property type="entry name" value="Ser_deHydtase_bsu"/>
</dbReference>
<evidence type="ECO:0000256" key="8">
    <source>
        <dbReference type="ARBA" id="ARBA00023239"/>
    </source>
</evidence>
<feature type="domain" description="Serine dehydratase-like alpha subunit" evidence="9">
    <location>
        <begin position="240"/>
        <end position="452"/>
    </location>
</feature>
<dbReference type="EMBL" id="JABELV010000046">
    <property type="protein sequence ID" value="KAG7558293.1"/>
    <property type="molecule type" value="Genomic_DNA"/>
</dbReference>
<evidence type="ECO:0000259" key="9">
    <source>
        <dbReference type="Pfam" id="PF03313"/>
    </source>
</evidence>
<proteinExistence type="predicted"/>
<evidence type="ECO:0000256" key="4">
    <source>
        <dbReference type="ARBA" id="ARBA00022485"/>
    </source>
</evidence>
<keyword evidence="5" id="KW-0479">Metal-binding</keyword>
<dbReference type="InterPro" id="IPR005130">
    <property type="entry name" value="Ser_deHydtase-like_asu"/>
</dbReference>
<keyword evidence="12" id="KW-1185">Reference proteome</keyword>
<dbReference type="GO" id="GO:0046872">
    <property type="term" value="F:metal ion binding"/>
    <property type="evidence" value="ECO:0007669"/>
    <property type="project" value="UniProtKB-KW"/>
</dbReference>
<keyword evidence="3" id="KW-0312">Gluconeogenesis</keyword>
<dbReference type="GO" id="GO:0051539">
    <property type="term" value="F:4 iron, 4 sulfur cluster binding"/>
    <property type="evidence" value="ECO:0007669"/>
    <property type="project" value="UniProtKB-KW"/>
</dbReference>
<feature type="domain" description="Serine dehydratase beta chain" evidence="10">
    <location>
        <begin position="47"/>
        <end position="199"/>
    </location>
</feature>
<comment type="caution">
    <text evidence="11">The sequence shown here is derived from an EMBL/GenBank/DDBJ whole genome shotgun (WGS) entry which is preliminary data.</text>
</comment>
<sequence>MSRFHLRPSSVALSLLRVRGWREGQYLQRHFATQAELISPNDHAVLSVFDLFSVGVGPSSSHTVGPMRAARSFVKDLTRASITRNVHKIKVNLYGSLAATGKGHMTPEAILMGLEGEAPESIVAKSIPSRCLSIQSGTQLYVDGLQPISFVHNQDLNMSLSPLPRHPNAMTISAFSETGDMLATNSYYSVGGGFVESEATEYADSVAIAPLCSDDLKTTIAHPRLAFTTASDLLAIAVREDLTIHEVMMANERMWRNEKQIEDGLVMLWEVMKDSIAAGLSTDETILPGGLNLRRRAPSLYKGWSRMQALNAVPPTTERRLLPDINLLSCFAIAVNETNASGGRVVTAPTNGAAGVIPAVLNYLLETTEKRTDHRALVEQFLLTSAAIGMLCKKRATISAAEGGCMAEIGVATSMAAAGLTSCLGGTVKQVLMAAEIGLEHNLGLTCDPIAG</sequence>
<dbReference type="PANTHER" id="PTHR30182">
    <property type="entry name" value="L-SERINE DEHYDRATASE"/>
    <property type="match status" value="1"/>
</dbReference>
<evidence type="ECO:0000256" key="3">
    <source>
        <dbReference type="ARBA" id="ARBA00022432"/>
    </source>
</evidence>
<reference evidence="11" key="1">
    <citation type="submission" date="2020-04" db="EMBL/GenBank/DDBJ databases">
        <title>Analysis of mating type loci in Filobasidium floriforme.</title>
        <authorList>
            <person name="Nowrousian M."/>
        </authorList>
    </citation>
    <scope>NUCLEOTIDE SEQUENCE</scope>
    <source>
        <strain evidence="11">CBS 6242</strain>
    </source>
</reference>
<dbReference type="InterPro" id="IPR051318">
    <property type="entry name" value="Fe-S_L-Ser"/>
</dbReference>
<evidence type="ECO:0000256" key="6">
    <source>
        <dbReference type="ARBA" id="ARBA00023004"/>
    </source>
</evidence>
<comment type="cofactor">
    <cofactor evidence="1">
        <name>[4Fe-4S] cluster</name>
        <dbReference type="ChEBI" id="CHEBI:49883"/>
    </cofactor>
</comment>
<dbReference type="NCBIfam" id="TIGR00720">
    <property type="entry name" value="sda_mono"/>
    <property type="match status" value="1"/>
</dbReference>
<evidence type="ECO:0000256" key="1">
    <source>
        <dbReference type="ARBA" id="ARBA00001966"/>
    </source>
</evidence>
<dbReference type="Gene3D" id="3.30.1330.90">
    <property type="entry name" value="D-3-phosphoglycerate dehydrogenase, domain 3"/>
    <property type="match status" value="1"/>
</dbReference>
<evidence type="ECO:0000313" key="11">
    <source>
        <dbReference type="EMBL" id="KAG7558293.1"/>
    </source>
</evidence>
<keyword evidence="8" id="KW-0456">Lyase</keyword>
<keyword evidence="4" id="KW-0004">4Fe-4S</keyword>
<dbReference type="FunFam" id="3.30.1330.90:FF:000001">
    <property type="entry name" value="L-serine ammonia-lyase 1"/>
    <property type="match status" value="1"/>
</dbReference>